<reference evidence="3" key="1">
    <citation type="submission" date="2016-02" db="EMBL/GenBank/DDBJ databases">
        <authorList>
            <person name="Holder M.E."/>
            <person name="Ajami N.J."/>
            <person name="Petrosino J.F."/>
        </authorList>
    </citation>
    <scope>NUCLEOTIDE SEQUENCE [LARGE SCALE GENOMIC DNA]</scope>
    <source>
        <strain evidence="3">CCUG 36733</strain>
    </source>
</reference>
<evidence type="ECO:0000256" key="1">
    <source>
        <dbReference type="SAM" id="MobiDB-lite"/>
    </source>
</evidence>
<organism evidence="2 3">
    <name type="scientific">Actinomyces radicidentis</name>
    <dbReference type="NCBI Taxonomy" id="111015"/>
    <lineage>
        <taxon>Bacteria</taxon>
        <taxon>Bacillati</taxon>
        <taxon>Actinomycetota</taxon>
        <taxon>Actinomycetes</taxon>
        <taxon>Actinomycetales</taxon>
        <taxon>Actinomycetaceae</taxon>
        <taxon>Actinomyces</taxon>
    </lineage>
</organism>
<evidence type="ECO:0000313" key="3">
    <source>
        <dbReference type="Proteomes" id="UP000065220"/>
    </source>
</evidence>
<dbReference type="Proteomes" id="UP000065220">
    <property type="component" value="Chromosome"/>
</dbReference>
<gene>
    <name evidence="2" type="ORF">AXF14_00725</name>
</gene>
<feature type="region of interest" description="Disordered" evidence="1">
    <location>
        <begin position="239"/>
        <end position="266"/>
    </location>
</feature>
<dbReference type="OrthoDB" id="3250007at2"/>
<name>A0A0X8JDE3_ACTRD</name>
<dbReference type="KEGG" id="ard:AXF14_00725"/>
<keyword evidence="3" id="KW-1185">Reference proteome</keyword>
<evidence type="ECO:0000313" key="2">
    <source>
        <dbReference type="EMBL" id="AMD86397.1"/>
    </source>
</evidence>
<dbReference type="RefSeq" id="WP_067939120.1">
    <property type="nucleotide sequence ID" value="NZ_CAUSVG010000044.1"/>
</dbReference>
<dbReference type="EMBL" id="CP014228">
    <property type="protein sequence ID" value="AMD86397.1"/>
    <property type="molecule type" value="Genomic_DNA"/>
</dbReference>
<dbReference type="AlphaFoldDB" id="A0A0X8JDE3"/>
<proteinExistence type="predicted"/>
<accession>A0A0X8JDE3</accession>
<sequence>MSDVANEHEDELWARFEADGRRHAFISRIGANAAVVRCWPEEATSAIARIAQDAGFGVTGSGNDPSYAIYFEPEDFPDERLADLADVLSARGVRGLAHVLAHGEVLGEHVDVFRRIDSRVNDVADGVVLGRLLMGPRSESRHRDVDGWFLGAPEDLLRLEARLAERFEVDRAESTAGLDALHLTTVVLDEEAEDEAVDALGATASPVEELTMSHLIDDVADALDDVGITGPFEVIDVFPADEDEDGETGDEADDEDDIDPDEFLEG</sequence>
<protein>
    <submittedName>
        <fullName evidence="2">Uncharacterized protein</fullName>
    </submittedName>
</protein>